<protein>
    <submittedName>
        <fullName evidence="20">Transglycosylase domain-containing protein</fullName>
        <ecNumber evidence="20">2.4.-.-</ecNumber>
    </submittedName>
</protein>
<sequence>MKNNDFVNYIKNLFSRRDTEKAPIEGSTFKEKFNSVTSRFKKAGSPLRVSFFTAYDTIWNIILFTVLAATLVGILAFSIGVGYFAALINDEEIQPAEEVNTALTEMTESTTVAFGSGEALGTLRADLIRERVDYENISPHVVEALIATEDEYFYEHNGVVPKAFMRAALQQVAGSESGTGGSTLTQQLVKNQLLTNETTFDRKATELLLAFRVEKLLSKEEILEAYLNAVSFGRNANGQNIAGVQAAAEGIFGKDADELNLAESAFIAGLPQNPYAYTPFMQGGAVKEPEYLEAGKNRQRFVLERMLLEGKITQEEHDEAVEYDLYANLTDSVTVPNQNYPFLTDEVERRSIDILKYHLAEEDGLTREDVDSTPLINQEYTGMANTALRNQGYHIETTIDKTIYDTMQDVKDNSSYYYGSRSIEDAEDATEEEQEAGDEVFEHELGAMLKDNQTGKILGFIGGRDHERSSINHATQTSRQAGSTMKPLITYGPALDKGLIAPDTVLLDEIFTIPNPYGDDYSPRNYDVDEEFGLVSAKHALSNSYNLSTLRLWADVRQHNPQEYFQKMDIPISDTFYSNEDTLVPSMPLGSNNMSVEDNANAFSTFANNGEMVDSYMIESITSPTGEVIYEHESESTQVFKDSTAYLMTDILKETFQTGSAYYIQDYYNSVNDTYDWAAKTGTSNGFVDSWFMGYNPKVTLGVWMGYDRNIPQVANQDSEQHLHIYNWRDIAQSLSEVAPEQMGANERFSRPSSVREVEYCALTMEMEEDCEDDLDDPREGLIAEDTRLTDKDSLSDSEIMQRMGEDFDSELSTSDLRGTVTNSYDDRYRVGGSSSSSDDDEDEDEDEEDDE</sequence>
<evidence type="ECO:0000256" key="6">
    <source>
        <dbReference type="ARBA" id="ARBA00022692"/>
    </source>
</evidence>
<dbReference type="Gene3D" id="1.10.3810.10">
    <property type="entry name" value="Biosynthetic peptidoglycan transglycosylase-like"/>
    <property type="match status" value="1"/>
</dbReference>
<comment type="catalytic activity">
    <reaction evidence="15">
        <text>[GlcNAc-(1-&gt;4)-Mur2Ac(oyl-L-Ala-gamma-D-Glu-L-Lys-D-Ala-D-Ala)](n)-di-trans,octa-cis-undecaprenyl diphosphate + beta-D-GlcNAc-(1-&gt;4)-Mur2Ac(oyl-L-Ala-gamma-D-Glu-L-Lys-D-Ala-D-Ala)-di-trans,octa-cis-undecaprenyl diphosphate = [GlcNAc-(1-&gt;4)-Mur2Ac(oyl-L-Ala-gamma-D-Glu-L-Lys-D-Ala-D-Ala)](n+1)-di-trans,octa-cis-undecaprenyl diphosphate + di-trans,octa-cis-undecaprenyl diphosphate + H(+)</text>
        <dbReference type="Rhea" id="RHEA:23708"/>
        <dbReference type="Rhea" id="RHEA-COMP:9602"/>
        <dbReference type="Rhea" id="RHEA-COMP:9603"/>
        <dbReference type="ChEBI" id="CHEBI:15378"/>
        <dbReference type="ChEBI" id="CHEBI:58405"/>
        <dbReference type="ChEBI" id="CHEBI:60033"/>
        <dbReference type="ChEBI" id="CHEBI:78435"/>
        <dbReference type="EC" id="2.4.99.28"/>
    </reaction>
</comment>
<dbReference type="Proteomes" id="UP001455384">
    <property type="component" value="Chromosome"/>
</dbReference>
<evidence type="ECO:0000256" key="2">
    <source>
        <dbReference type="ARBA" id="ARBA00022645"/>
    </source>
</evidence>
<dbReference type="Gene3D" id="3.40.710.10">
    <property type="entry name" value="DD-peptidase/beta-lactamase superfamily"/>
    <property type="match status" value="1"/>
</dbReference>
<dbReference type="RefSeq" id="WP_342387230.1">
    <property type="nucleotide sequence ID" value="NZ_CP138333.2"/>
</dbReference>
<dbReference type="InterPro" id="IPR001460">
    <property type="entry name" value="PCN-bd_Tpept"/>
</dbReference>
<evidence type="ECO:0000256" key="11">
    <source>
        <dbReference type="ARBA" id="ARBA00023136"/>
    </source>
</evidence>
<reference evidence="21" key="1">
    <citation type="submission" date="2023-10" db="EMBL/GenBank/DDBJ databases">
        <title>Genome analysis and identification of Salinococcus sp. Bachu38 nov., a PGPR from the rhizosphere of Tamarix.</title>
        <authorList>
            <person name="Liang Z."/>
            <person name="Zhang X."/>
            <person name="Jia J."/>
            <person name="Chen X."/>
            <person name="Wang Y."/>
            <person name="Wang Q."/>
            <person name="Wang R."/>
        </authorList>
    </citation>
    <scope>NUCLEOTIDE SEQUENCE [LARGE SCALE GENOMIC DNA]</scope>
    <source>
        <strain evidence="21">Bachu38</strain>
    </source>
</reference>
<evidence type="ECO:0000256" key="7">
    <source>
        <dbReference type="ARBA" id="ARBA00022801"/>
    </source>
</evidence>
<feature type="transmembrane region" description="Helical" evidence="17">
    <location>
        <begin position="58"/>
        <end position="85"/>
    </location>
</feature>
<keyword evidence="13" id="KW-0961">Cell wall biogenesis/degradation</keyword>
<dbReference type="Pfam" id="PF00912">
    <property type="entry name" value="Transgly"/>
    <property type="match status" value="1"/>
</dbReference>
<evidence type="ECO:0000256" key="13">
    <source>
        <dbReference type="ARBA" id="ARBA00023316"/>
    </source>
</evidence>
<feature type="compositionally biased region" description="Polar residues" evidence="16">
    <location>
        <begin position="811"/>
        <end position="824"/>
    </location>
</feature>
<evidence type="ECO:0000256" key="4">
    <source>
        <dbReference type="ARBA" id="ARBA00022676"/>
    </source>
</evidence>
<feature type="region of interest" description="Disordered" evidence="16">
    <location>
        <begin position="771"/>
        <end position="852"/>
    </location>
</feature>
<dbReference type="InterPro" id="IPR001264">
    <property type="entry name" value="Glyco_trans_51"/>
</dbReference>
<evidence type="ECO:0000256" key="3">
    <source>
        <dbReference type="ARBA" id="ARBA00022670"/>
    </source>
</evidence>
<evidence type="ECO:0000256" key="14">
    <source>
        <dbReference type="ARBA" id="ARBA00034000"/>
    </source>
</evidence>
<evidence type="ECO:0000256" key="16">
    <source>
        <dbReference type="SAM" id="MobiDB-lite"/>
    </source>
</evidence>
<keyword evidence="1" id="KW-1003">Cell membrane</keyword>
<feature type="compositionally biased region" description="Basic and acidic residues" evidence="16">
    <location>
        <begin position="778"/>
        <end position="795"/>
    </location>
</feature>
<keyword evidence="9" id="KW-0573">Peptidoglycan synthesis</keyword>
<dbReference type="SUPFAM" id="SSF56601">
    <property type="entry name" value="beta-lactamase/transpeptidase-like"/>
    <property type="match status" value="1"/>
</dbReference>
<dbReference type="Gene3D" id="3.90.1310.40">
    <property type="match status" value="1"/>
</dbReference>
<dbReference type="PANTHER" id="PTHR32282">
    <property type="entry name" value="BINDING PROTEIN TRANSPEPTIDASE, PUTATIVE-RELATED"/>
    <property type="match status" value="1"/>
</dbReference>
<dbReference type="InterPro" id="IPR050396">
    <property type="entry name" value="Glycosyltr_51/Transpeptidase"/>
</dbReference>
<evidence type="ECO:0000259" key="19">
    <source>
        <dbReference type="Pfam" id="PF00912"/>
    </source>
</evidence>
<keyword evidence="4 20" id="KW-0328">Glycosyltransferase</keyword>
<dbReference type="EMBL" id="CP138333">
    <property type="protein sequence ID" value="WZX28646.1"/>
    <property type="molecule type" value="Genomic_DNA"/>
</dbReference>
<dbReference type="PANTHER" id="PTHR32282:SF32">
    <property type="entry name" value="PENICILLIN-BINDING PROTEIN 2A"/>
    <property type="match status" value="1"/>
</dbReference>
<evidence type="ECO:0000313" key="20">
    <source>
        <dbReference type="EMBL" id="WZX28646.1"/>
    </source>
</evidence>
<feature type="domain" description="Penicillin-binding protein transpeptidase" evidence="18">
    <location>
        <begin position="447"/>
        <end position="706"/>
    </location>
</feature>
<proteinExistence type="predicted"/>
<evidence type="ECO:0000259" key="18">
    <source>
        <dbReference type="Pfam" id="PF00905"/>
    </source>
</evidence>
<keyword evidence="5 20" id="KW-0808">Transferase</keyword>
<feature type="compositionally biased region" description="Acidic residues" evidence="16">
    <location>
        <begin position="838"/>
        <end position="852"/>
    </location>
</feature>
<comment type="catalytic activity">
    <reaction evidence="14">
        <text>Preferential cleavage: (Ac)2-L-Lys-D-Ala-|-D-Ala. Also transpeptidation of peptidyl-alanyl moieties that are N-acyl substituents of D-alanine.</text>
        <dbReference type="EC" id="3.4.16.4"/>
    </reaction>
</comment>
<keyword evidence="7" id="KW-0378">Hydrolase</keyword>
<dbReference type="SUPFAM" id="SSF53955">
    <property type="entry name" value="Lysozyme-like"/>
    <property type="match status" value="1"/>
</dbReference>
<keyword evidence="12" id="KW-0511">Multifunctional enzyme</keyword>
<evidence type="ECO:0000256" key="12">
    <source>
        <dbReference type="ARBA" id="ARBA00023268"/>
    </source>
</evidence>
<keyword evidence="2" id="KW-0121">Carboxypeptidase</keyword>
<evidence type="ECO:0000256" key="10">
    <source>
        <dbReference type="ARBA" id="ARBA00022989"/>
    </source>
</evidence>
<evidence type="ECO:0000313" key="21">
    <source>
        <dbReference type="Proteomes" id="UP001455384"/>
    </source>
</evidence>
<keyword evidence="3" id="KW-0645">Protease</keyword>
<keyword evidence="21" id="KW-1185">Reference proteome</keyword>
<evidence type="ECO:0000256" key="17">
    <source>
        <dbReference type="SAM" id="Phobius"/>
    </source>
</evidence>
<gene>
    <name evidence="20" type="ORF">RQP18_08080</name>
</gene>
<evidence type="ECO:0000256" key="1">
    <source>
        <dbReference type="ARBA" id="ARBA00022475"/>
    </source>
</evidence>
<dbReference type="InterPro" id="IPR023346">
    <property type="entry name" value="Lysozyme-like_dom_sf"/>
</dbReference>
<evidence type="ECO:0000256" key="9">
    <source>
        <dbReference type="ARBA" id="ARBA00022984"/>
    </source>
</evidence>
<feature type="domain" description="Glycosyl transferase family 51" evidence="19">
    <location>
        <begin position="118"/>
        <end position="306"/>
    </location>
</feature>
<dbReference type="InterPro" id="IPR012338">
    <property type="entry name" value="Beta-lactam/transpept-like"/>
</dbReference>
<accession>A0ABZ3CHU1</accession>
<keyword evidence="6 17" id="KW-0812">Transmembrane</keyword>
<dbReference type="Pfam" id="PF00905">
    <property type="entry name" value="Transpeptidase"/>
    <property type="match status" value="1"/>
</dbReference>
<keyword evidence="8" id="KW-0133">Cell shape</keyword>
<dbReference type="GO" id="GO:0016757">
    <property type="term" value="F:glycosyltransferase activity"/>
    <property type="evidence" value="ECO:0007669"/>
    <property type="project" value="UniProtKB-KW"/>
</dbReference>
<evidence type="ECO:0000256" key="15">
    <source>
        <dbReference type="ARBA" id="ARBA00049902"/>
    </source>
</evidence>
<dbReference type="InterPro" id="IPR036950">
    <property type="entry name" value="PBP_transglycosylase"/>
</dbReference>
<name>A0ABZ3CHU1_9STAP</name>
<keyword evidence="11 17" id="KW-0472">Membrane</keyword>
<organism evidence="20 21">
    <name type="scientific">Salinicoccus bachuensis</name>
    <dbReference type="NCBI Taxonomy" id="3136731"/>
    <lineage>
        <taxon>Bacteria</taxon>
        <taxon>Bacillati</taxon>
        <taxon>Bacillota</taxon>
        <taxon>Bacilli</taxon>
        <taxon>Bacillales</taxon>
        <taxon>Staphylococcaceae</taxon>
        <taxon>Salinicoccus</taxon>
    </lineage>
</organism>
<evidence type="ECO:0000256" key="5">
    <source>
        <dbReference type="ARBA" id="ARBA00022679"/>
    </source>
</evidence>
<keyword evidence="10 17" id="KW-1133">Transmembrane helix</keyword>
<evidence type="ECO:0000256" key="8">
    <source>
        <dbReference type="ARBA" id="ARBA00022960"/>
    </source>
</evidence>
<dbReference type="EC" id="2.4.-.-" evidence="20"/>